<evidence type="ECO:0000256" key="7">
    <source>
        <dbReference type="ARBA" id="ARBA00022840"/>
    </source>
</evidence>
<feature type="site" description="Interaction with substrate tRNA" evidence="10">
    <location>
        <position position="145"/>
    </location>
</feature>
<accession>A0A318SWA5</accession>
<evidence type="ECO:0000256" key="8">
    <source>
        <dbReference type="ARBA" id="ARBA00022842"/>
    </source>
</evidence>
<evidence type="ECO:0000256" key="13">
    <source>
        <dbReference type="RuleBase" id="RU003785"/>
    </source>
</evidence>
<dbReference type="AlphaFoldDB" id="A0A318SWA5"/>
<evidence type="ECO:0000256" key="6">
    <source>
        <dbReference type="ARBA" id="ARBA00022741"/>
    </source>
</evidence>
<dbReference type="EMBL" id="QJTE01000001">
    <property type="protein sequence ID" value="PYE86221.1"/>
    <property type="molecule type" value="Genomic_DNA"/>
</dbReference>
<dbReference type="PANTHER" id="PTHR11088">
    <property type="entry name" value="TRNA DIMETHYLALLYLTRANSFERASE"/>
    <property type="match status" value="1"/>
</dbReference>
<keyword evidence="7 10" id="KW-0067">ATP-binding</keyword>
<sequence>MPAAAQCRIARPAVTEARWSALARAVPPGRPVLIAGPTASGKSALALEIAAQGGGRIVNADALQVYADWRILTARPSTAEEDAAPHSLYGHVARDRPYSAGHWLREVAPLLAGGERPIVVGGTGLYFSALTEGLAEIPATPPALRAEADTIPLPRLIETLDARSRAGLDLANRPRVQRAWEVLQATGRGIADWQAETPPPLLPLETAEALVLTPDPAWLNARIARRFDAMLGGGALDEARAALPHWAPPQPWTRAIGAPELIAHLRGEMDLPAAREAAVIASRQYAKRQRSWFRSRMRAWTAVDPATGAILERGLPAPAGRG</sequence>
<protein>
    <recommendedName>
        <fullName evidence="10">tRNA dimethylallyltransferase</fullName>
        <ecNumber evidence="10">2.5.1.75</ecNumber>
    </recommendedName>
    <alternativeName>
        <fullName evidence="10">Dimethylallyl diphosphate:tRNA dimethylallyltransferase</fullName>
        <shortName evidence="10">DMAPP:tRNA dimethylallyltransferase</shortName>
        <shortName evidence="10">DMATase</shortName>
    </alternativeName>
    <alternativeName>
        <fullName evidence="10">Isopentenyl-diphosphate:tRNA isopentenyltransferase</fullName>
        <shortName evidence="10">IPP transferase</shortName>
        <shortName evidence="10">IPPT</shortName>
        <shortName evidence="10">IPTase</shortName>
    </alternativeName>
</protein>
<evidence type="ECO:0000256" key="10">
    <source>
        <dbReference type="HAMAP-Rule" id="MF_00185"/>
    </source>
</evidence>
<organism evidence="14 15">
    <name type="scientific">Pseudoroseicyclus aestuarii</name>
    <dbReference type="NCBI Taxonomy" id="1795041"/>
    <lineage>
        <taxon>Bacteria</taxon>
        <taxon>Pseudomonadati</taxon>
        <taxon>Pseudomonadota</taxon>
        <taxon>Alphaproteobacteria</taxon>
        <taxon>Rhodobacterales</taxon>
        <taxon>Paracoccaceae</taxon>
        <taxon>Pseudoroseicyclus</taxon>
    </lineage>
</organism>
<dbReference type="EC" id="2.5.1.75" evidence="10"/>
<dbReference type="GO" id="GO:0052381">
    <property type="term" value="F:tRNA dimethylallyltransferase activity"/>
    <property type="evidence" value="ECO:0007669"/>
    <property type="project" value="UniProtKB-UniRule"/>
</dbReference>
<comment type="subunit">
    <text evidence="10">Monomer.</text>
</comment>
<dbReference type="InterPro" id="IPR027417">
    <property type="entry name" value="P-loop_NTPase"/>
</dbReference>
<dbReference type="PANTHER" id="PTHR11088:SF60">
    <property type="entry name" value="TRNA DIMETHYLALLYLTRANSFERASE"/>
    <property type="match status" value="1"/>
</dbReference>
<dbReference type="InterPro" id="IPR018022">
    <property type="entry name" value="IPT"/>
</dbReference>
<evidence type="ECO:0000256" key="2">
    <source>
        <dbReference type="ARBA" id="ARBA00003213"/>
    </source>
</evidence>
<evidence type="ECO:0000256" key="12">
    <source>
        <dbReference type="RuleBase" id="RU003784"/>
    </source>
</evidence>
<dbReference type="NCBIfam" id="TIGR00174">
    <property type="entry name" value="miaA"/>
    <property type="match status" value="1"/>
</dbReference>
<keyword evidence="15" id="KW-1185">Reference proteome</keyword>
<comment type="similarity">
    <text evidence="3 10 13">Belongs to the IPP transferase family.</text>
</comment>
<evidence type="ECO:0000313" key="15">
    <source>
        <dbReference type="Proteomes" id="UP000248311"/>
    </source>
</evidence>
<feature type="site" description="Interaction with substrate tRNA" evidence="10">
    <location>
        <position position="123"/>
    </location>
</feature>
<dbReference type="Proteomes" id="UP000248311">
    <property type="component" value="Unassembled WGS sequence"/>
</dbReference>
<comment type="caution">
    <text evidence="10">Lacks conserved residue(s) required for the propagation of feature annotation.</text>
</comment>
<feature type="binding site" evidence="10">
    <location>
        <begin position="36"/>
        <end position="43"/>
    </location>
    <ligand>
        <name>ATP</name>
        <dbReference type="ChEBI" id="CHEBI:30616"/>
    </ligand>
</feature>
<evidence type="ECO:0000256" key="4">
    <source>
        <dbReference type="ARBA" id="ARBA00022679"/>
    </source>
</evidence>
<name>A0A318SWA5_9RHOB</name>
<dbReference type="SUPFAM" id="SSF52540">
    <property type="entry name" value="P-loop containing nucleoside triphosphate hydrolases"/>
    <property type="match status" value="1"/>
</dbReference>
<proteinExistence type="inferred from homology"/>
<comment type="cofactor">
    <cofactor evidence="1 10">
        <name>Mg(2+)</name>
        <dbReference type="ChEBI" id="CHEBI:18420"/>
    </cofactor>
</comment>
<evidence type="ECO:0000256" key="9">
    <source>
        <dbReference type="ARBA" id="ARBA00049563"/>
    </source>
</evidence>
<dbReference type="InterPro" id="IPR039657">
    <property type="entry name" value="Dimethylallyltransferase"/>
</dbReference>
<dbReference type="GO" id="GO:0005524">
    <property type="term" value="F:ATP binding"/>
    <property type="evidence" value="ECO:0007669"/>
    <property type="project" value="UniProtKB-UniRule"/>
</dbReference>
<gene>
    <name evidence="10" type="primary">miaA</name>
    <name evidence="14" type="ORF">DFP88_101898</name>
</gene>
<dbReference type="GO" id="GO:0006400">
    <property type="term" value="P:tRNA modification"/>
    <property type="evidence" value="ECO:0007669"/>
    <property type="project" value="TreeGrafter"/>
</dbReference>
<dbReference type="CDD" id="cd02019">
    <property type="entry name" value="NK"/>
    <property type="match status" value="1"/>
</dbReference>
<dbReference type="Gene3D" id="1.10.20.140">
    <property type="match status" value="1"/>
</dbReference>
<comment type="function">
    <text evidence="2 10 12">Catalyzes the transfer of a dimethylallyl group onto the adenine at position 37 in tRNAs that read codons beginning with uridine, leading to the formation of N6-(dimethylallyl)adenosine (i(6)A).</text>
</comment>
<evidence type="ECO:0000256" key="5">
    <source>
        <dbReference type="ARBA" id="ARBA00022694"/>
    </source>
</evidence>
<comment type="caution">
    <text evidence="14">The sequence shown here is derived from an EMBL/GenBank/DDBJ whole genome shotgun (WGS) entry which is preliminary data.</text>
</comment>
<evidence type="ECO:0000313" key="14">
    <source>
        <dbReference type="EMBL" id="PYE86221.1"/>
    </source>
</evidence>
<evidence type="ECO:0000256" key="3">
    <source>
        <dbReference type="ARBA" id="ARBA00005842"/>
    </source>
</evidence>
<dbReference type="HAMAP" id="MF_00185">
    <property type="entry name" value="IPP_trans"/>
    <property type="match status" value="1"/>
</dbReference>
<keyword evidence="5 10" id="KW-0819">tRNA processing</keyword>
<dbReference type="Pfam" id="PF01715">
    <property type="entry name" value="IPPT"/>
    <property type="match status" value="1"/>
</dbReference>
<dbReference type="Gene3D" id="3.40.50.300">
    <property type="entry name" value="P-loop containing nucleotide triphosphate hydrolases"/>
    <property type="match status" value="1"/>
</dbReference>
<comment type="catalytic activity">
    <reaction evidence="9 10 11">
        <text>adenosine(37) in tRNA + dimethylallyl diphosphate = N(6)-dimethylallyladenosine(37) in tRNA + diphosphate</text>
        <dbReference type="Rhea" id="RHEA:26482"/>
        <dbReference type="Rhea" id="RHEA-COMP:10162"/>
        <dbReference type="Rhea" id="RHEA-COMP:10375"/>
        <dbReference type="ChEBI" id="CHEBI:33019"/>
        <dbReference type="ChEBI" id="CHEBI:57623"/>
        <dbReference type="ChEBI" id="CHEBI:74411"/>
        <dbReference type="ChEBI" id="CHEBI:74415"/>
        <dbReference type="EC" id="2.5.1.75"/>
    </reaction>
</comment>
<feature type="binding site" evidence="10">
    <location>
        <begin position="38"/>
        <end position="43"/>
    </location>
    <ligand>
        <name>substrate</name>
    </ligand>
</feature>
<keyword evidence="4 10" id="KW-0808">Transferase</keyword>
<reference evidence="14 15" key="1">
    <citation type="submission" date="2018-06" db="EMBL/GenBank/DDBJ databases">
        <title>Genomic Encyclopedia of Type Strains, Phase III (KMG-III): the genomes of soil and plant-associated and newly described type strains.</title>
        <authorList>
            <person name="Whitman W."/>
        </authorList>
    </citation>
    <scope>NUCLEOTIDE SEQUENCE [LARGE SCALE GENOMIC DNA]</scope>
    <source>
        <strain evidence="14 15">CECT 9025</strain>
    </source>
</reference>
<keyword evidence="8 10" id="KW-0460">Magnesium</keyword>
<evidence type="ECO:0000256" key="11">
    <source>
        <dbReference type="RuleBase" id="RU003783"/>
    </source>
</evidence>
<keyword evidence="6 10" id="KW-0547">Nucleotide-binding</keyword>
<evidence type="ECO:0000256" key="1">
    <source>
        <dbReference type="ARBA" id="ARBA00001946"/>
    </source>
</evidence>